<gene>
    <name evidence="1" type="ORF">GCM10008933_19830</name>
</gene>
<sequence length="79" mass="9154">MDLETVTERRIEIKPESYNERQKKNISKVQGSDSRELSHVQSGGVFYAVAIVTEKSAQMTKFEPYLFRKLENAFRSINV</sequence>
<organism evidence="1 2">
    <name type="scientific">Paenibacillus motobuensis</name>
    <dbReference type="NCBI Taxonomy" id="295324"/>
    <lineage>
        <taxon>Bacteria</taxon>
        <taxon>Bacillati</taxon>
        <taxon>Bacillota</taxon>
        <taxon>Bacilli</taxon>
        <taxon>Bacillales</taxon>
        <taxon>Paenibacillaceae</taxon>
        <taxon>Paenibacillus</taxon>
    </lineage>
</organism>
<accession>A0ABN0YAC2</accession>
<dbReference type="EMBL" id="BAAACX010000008">
    <property type="protein sequence ID" value="GAA0388892.1"/>
    <property type="molecule type" value="Genomic_DNA"/>
</dbReference>
<protein>
    <submittedName>
        <fullName evidence="1">Uncharacterized protein</fullName>
    </submittedName>
</protein>
<proteinExistence type="predicted"/>
<keyword evidence="2" id="KW-1185">Reference proteome</keyword>
<reference evidence="1 2" key="1">
    <citation type="journal article" date="2019" name="Int. J. Syst. Evol. Microbiol.">
        <title>The Global Catalogue of Microorganisms (GCM) 10K type strain sequencing project: providing services to taxonomists for standard genome sequencing and annotation.</title>
        <authorList>
            <consortium name="The Broad Institute Genomics Platform"/>
            <consortium name="The Broad Institute Genome Sequencing Center for Infectious Disease"/>
            <person name="Wu L."/>
            <person name="Ma J."/>
        </authorList>
    </citation>
    <scope>NUCLEOTIDE SEQUENCE [LARGE SCALE GENOMIC DNA]</scope>
    <source>
        <strain evidence="1 2">JCM 12774</strain>
    </source>
</reference>
<evidence type="ECO:0000313" key="2">
    <source>
        <dbReference type="Proteomes" id="UP001500340"/>
    </source>
</evidence>
<comment type="caution">
    <text evidence="1">The sequence shown here is derived from an EMBL/GenBank/DDBJ whole genome shotgun (WGS) entry which is preliminary data.</text>
</comment>
<evidence type="ECO:0000313" key="1">
    <source>
        <dbReference type="EMBL" id="GAA0388892.1"/>
    </source>
</evidence>
<dbReference type="Proteomes" id="UP001500340">
    <property type="component" value="Unassembled WGS sequence"/>
</dbReference>
<name>A0ABN0YAC2_9BACL</name>